<comment type="caution">
    <text evidence="2">The sequence shown here is derived from an EMBL/GenBank/DDBJ whole genome shotgun (WGS) entry which is preliminary data.</text>
</comment>
<dbReference type="Pfam" id="PF12705">
    <property type="entry name" value="PDDEXK_1"/>
    <property type="match status" value="1"/>
</dbReference>
<evidence type="ECO:0000313" key="3">
    <source>
        <dbReference type="Proteomes" id="UP000236946"/>
    </source>
</evidence>
<gene>
    <name evidence="2" type="ORF">COU98_00925</name>
</gene>
<evidence type="ECO:0000259" key="1">
    <source>
        <dbReference type="Pfam" id="PF12705"/>
    </source>
</evidence>
<reference evidence="3" key="1">
    <citation type="submission" date="2017-09" db="EMBL/GenBank/DDBJ databases">
        <title>Depth-based differentiation of microbial function through sediment-hosted aquifers and enrichment of novel symbionts in the deep terrestrial subsurface.</title>
        <authorList>
            <person name="Probst A.J."/>
            <person name="Ladd B."/>
            <person name="Jarett J.K."/>
            <person name="Geller-Mcgrath D.E."/>
            <person name="Sieber C.M.K."/>
            <person name="Emerson J.B."/>
            <person name="Anantharaman K."/>
            <person name="Thomas B.C."/>
            <person name="Malmstrom R."/>
            <person name="Stieglmeier M."/>
            <person name="Klingl A."/>
            <person name="Woyke T."/>
            <person name="Ryan C.M."/>
            <person name="Banfield J.F."/>
        </authorList>
    </citation>
    <scope>NUCLEOTIDE SEQUENCE [LARGE SCALE GENOMIC DNA]</scope>
</reference>
<protein>
    <recommendedName>
        <fullName evidence="1">PD-(D/E)XK endonuclease-like domain-containing protein</fullName>
    </recommendedName>
</protein>
<dbReference type="EMBL" id="PFEN01000015">
    <property type="protein sequence ID" value="PJE69643.1"/>
    <property type="molecule type" value="Genomic_DNA"/>
</dbReference>
<evidence type="ECO:0000313" key="2">
    <source>
        <dbReference type="EMBL" id="PJE69643.1"/>
    </source>
</evidence>
<proteinExistence type="predicted"/>
<dbReference type="Proteomes" id="UP000236946">
    <property type="component" value="Unassembled WGS sequence"/>
</dbReference>
<dbReference type="Gene3D" id="3.90.320.10">
    <property type="match status" value="1"/>
</dbReference>
<feature type="domain" description="PD-(D/E)XK endonuclease-like" evidence="1">
    <location>
        <begin position="126"/>
        <end position="258"/>
    </location>
</feature>
<organism evidence="2 3">
    <name type="scientific">Candidatus Staskawiczbacteria bacterium CG10_big_fil_rev_8_21_14_0_10_38_10</name>
    <dbReference type="NCBI Taxonomy" id="1974891"/>
    <lineage>
        <taxon>Bacteria</taxon>
        <taxon>Candidatus Staskawicziibacteriota</taxon>
    </lineage>
</organism>
<dbReference type="InterPro" id="IPR011604">
    <property type="entry name" value="PDDEXK-like_dom_sf"/>
</dbReference>
<name>A0A2H9T1P0_9BACT</name>
<accession>A0A2H9T1P0</accession>
<dbReference type="AlphaFoldDB" id="A0A2H9T1P0"/>
<dbReference type="InterPro" id="IPR038726">
    <property type="entry name" value="PDDEXK_AddAB-type"/>
</dbReference>
<sequence length="281" mass="32952">MYSDRADRPAKVTLKFIASLREAPVAKEVKYQRKSAFRSAEISDFREAKMLKEFIDKFYLDRQKSKKEQTSFYISEAGKCPRQIFFKFKNAPAKELDASFLRLFDHGEHIHQLIMKPLIGTREIHVVASEVEIPPQELVRGRADAVISDGKVLYVLDIKSMNSMIFRNLLGPKEENMDQLQLYLHYFKIQKGILLYVDKDKLALKEFLVDYDKPRAEKILSRLTILKKQIDSNTIPPRIMEYPKSWQCQYCQFRTICDLTNGGELKWEEFKKKIEKVDPNS</sequence>